<feature type="compositionally biased region" description="Basic and acidic residues" evidence="1">
    <location>
        <begin position="111"/>
        <end position="120"/>
    </location>
</feature>
<proteinExistence type="predicted"/>
<feature type="transmembrane region" description="Helical" evidence="2">
    <location>
        <begin position="78"/>
        <end position="101"/>
    </location>
</feature>
<dbReference type="Pfam" id="PF07332">
    <property type="entry name" value="Phage_holin_3_6"/>
    <property type="match status" value="1"/>
</dbReference>
<reference evidence="4" key="1">
    <citation type="submission" date="2023-07" db="EMBL/GenBank/DDBJ databases">
        <title>30 novel species of actinomycetes from the DSMZ collection.</title>
        <authorList>
            <person name="Nouioui I."/>
        </authorList>
    </citation>
    <scope>NUCLEOTIDE SEQUENCE [LARGE SCALE GENOMIC DNA]</scope>
    <source>
        <strain evidence="4">DSM 41886</strain>
    </source>
</reference>
<organism evidence="3 4">
    <name type="scientific">Streptomyces johnsoniae</name>
    <dbReference type="NCBI Taxonomy" id="3075532"/>
    <lineage>
        <taxon>Bacteria</taxon>
        <taxon>Bacillati</taxon>
        <taxon>Actinomycetota</taxon>
        <taxon>Actinomycetes</taxon>
        <taxon>Kitasatosporales</taxon>
        <taxon>Streptomycetaceae</taxon>
        <taxon>Streptomyces</taxon>
    </lineage>
</organism>
<evidence type="ECO:0000313" key="4">
    <source>
        <dbReference type="Proteomes" id="UP001183615"/>
    </source>
</evidence>
<dbReference type="InterPro" id="IPR009937">
    <property type="entry name" value="Phage_holin_3_6"/>
</dbReference>
<feature type="region of interest" description="Disordered" evidence="1">
    <location>
        <begin position="108"/>
        <end position="145"/>
    </location>
</feature>
<keyword evidence="2" id="KW-1133">Transmembrane helix</keyword>
<protein>
    <submittedName>
        <fullName evidence="3">Phage holin family protein</fullName>
    </submittedName>
</protein>
<dbReference type="EMBL" id="JAVREV010000013">
    <property type="protein sequence ID" value="MDT0445384.1"/>
    <property type="molecule type" value="Genomic_DNA"/>
</dbReference>
<evidence type="ECO:0000313" key="3">
    <source>
        <dbReference type="EMBL" id="MDT0445384.1"/>
    </source>
</evidence>
<feature type="transmembrane region" description="Helical" evidence="2">
    <location>
        <begin position="43"/>
        <end position="72"/>
    </location>
</feature>
<keyword evidence="4" id="KW-1185">Reference proteome</keyword>
<gene>
    <name evidence="3" type="ORF">RM779_22695</name>
</gene>
<evidence type="ECO:0000256" key="1">
    <source>
        <dbReference type="SAM" id="MobiDB-lite"/>
    </source>
</evidence>
<keyword evidence="2" id="KW-0472">Membrane</keyword>
<dbReference type="Proteomes" id="UP001183615">
    <property type="component" value="Unassembled WGS sequence"/>
</dbReference>
<accession>A0ABU2SAB7</accession>
<comment type="caution">
    <text evidence="3">The sequence shown here is derived from an EMBL/GenBank/DDBJ whole genome shotgun (WGS) entry which is preliminary data.</text>
</comment>
<name>A0ABU2SAB7_9ACTN</name>
<evidence type="ECO:0000256" key="2">
    <source>
        <dbReference type="SAM" id="Phobius"/>
    </source>
</evidence>
<dbReference type="RefSeq" id="WP_311619591.1">
    <property type="nucleotide sequence ID" value="NZ_JAVREV010000013.1"/>
</dbReference>
<keyword evidence="2" id="KW-0812">Transmembrane</keyword>
<sequence>MSAAEEGRSLGELVASATAELSGLVHDEIALAKAEIRQDAKKAVLGSTAGMVGGFLALFAVPLFSFALAFWLRNWWDIPLAVACTIVGGLYIVLALILFVLAKRKFGGVSKPERSMRSVKESAAVLSSVKPHPRPVPADKAGSST</sequence>